<dbReference type="Ensembl" id="ENSCINT00000028050.2">
    <property type="protein sequence ID" value="ENSCINP00000027804.2"/>
    <property type="gene ID" value="ENSCING00000015845.2"/>
</dbReference>
<sequence length="211" mass="24080">MNFHSTTRKLSVKLDYKICLDSMPYYIEATANPKYITGVEKFNVTVIQINFYNAVLELERIDQDSGWGEMLFIVQWAIYHISDYITSTATVQYRVDYDTDVKISGTSSVSAVYGEGLSPLPALQNNSLFQPRLSQERQNGHRFLVFDKTSNKLITNLDLNPKNGENDLVTVFIVYRVDNLKENIKNDASNWQGLFGTHNSGWDKFIVLASD</sequence>
<proteinExistence type="predicted"/>
<dbReference type="InParanoid" id="F7A263"/>
<reference evidence="1" key="2">
    <citation type="submission" date="2025-08" db="UniProtKB">
        <authorList>
            <consortium name="Ensembl"/>
        </authorList>
    </citation>
    <scope>IDENTIFICATION</scope>
</reference>
<dbReference type="Proteomes" id="UP000008144">
    <property type="component" value="Unassembled WGS sequence"/>
</dbReference>
<organism evidence="1 2">
    <name type="scientific">Ciona intestinalis</name>
    <name type="common">Transparent sea squirt</name>
    <name type="synonym">Ascidia intestinalis</name>
    <dbReference type="NCBI Taxonomy" id="7719"/>
    <lineage>
        <taxon>Eukaryota</taxon>
        <taxon>Metazoa</taxon>
        <taxon>Chordata</taxon>
        <taxon>Tunicata</taxon>
        <taxon>Ascidiacea</taxon>
        <taxon>Phlebobranchia</taxon>
        <taxon>Cionidae</taxon>
        <taxon>Ciona</taxon>
    </lineage>
</organism>
<evidence type="ECO:0000313" key="2">
    <source>
        <dbReference type="Proteomes" id="UP000008144"/>
    </source>
</evidence>
<dbReference type="AlphaFoldDB" id="F7A263"/>
<dbReference type="GeneTree" id="ENSGT00530000064841"/>
<name>F7A263_CIOIN</name>
<reference evidence="2" key="1">
    <citation type="journal article" date="2002" name="Science">
        <title>The draft genome of Ciona intestinalis: insights into chordate and vertebrate origins.</title>
        <authorList>
            <person name="Dehal P."/>
            <person name="Satou Y."/>
            <person name="Campbell R.K."/>
            <person name="Chapman J."/>
            <person name="Degnan B."/>
            <person name="De Tomaso A."/>
            <person name="Davidson B."/>
            <person name="Di Gregorio A."/>
            <person name="Gelpke M."/>
            <person name="Goodstein D.M."/>
            <person name="Harafuji N."/>
            <person name="Hastings K.E."/>
            <person name="Ho I."/>
            <person name="Hotta K."/>
            <person name="Huang W."/>
            <person name="Kawashima T."/>
            <person name="Lemaire P."/>
            <person name="Martinez D."/>
            <person name="Meinertzhagen I.A."/>
            <person name="Necula S."/>
            <person name="Nonaka M."/>
            <person name="Putnam N."/>
            <person name="Rash S."/>
            <person name="Saiga H."/>
            <person name="Satake M."/>
            <person name="Terry A."/>
            <person name="Yamada L."/>
            <person name="Wang H.G."/>
            <person name="Awazu S."/>
            <person name="Azumi K."/>
            <person name="Boore J."/>
            <person name="Branno M."/>
            <person name="Chin-Bow S."/>
            <person name="DeSantis R."/>
            <person name="Doyle S."/>
            <person name="Francino P."/>
            <person name="Keys D.N."/>
            <person name="Haga S."/>
            <person name="Hayashi H."/>
            <person name="Hino K."/>
            <person name="Imai K.S."/>
            <person name="Inaba K."/>
            <person name="Kano S."/>
            <person name="Kobayashi K."/>
            <person name="Kobayashi M."/>
            <person name="Lee B.I."/>
            <person name="Makabe K.W."/>
            <person name="Manohar C."/>
            <person name="Matassi G."/>
            <person name="Medina M."/>
            <person name="Mochizuki Y."/>
            <person name="Mount S."/>
            <person name="Morishita T."/>
            <person name="Miura S."/>
            <person name="Nakayama A."/>
            <person name="Nishizaka S."/>
            <person name="Nomoto H."/>
            <person name="Ohta F."/>
            <person name="Oishi K."/>
            <person name="Rigoutsos I."/>
            <person name="Sano M."/>
            <person name="Sasaki A."/>
            <person name="Sasakura Y."/>
            <person name="Shoguchi E."/>
            <person name="Shin-i T."/>
            <person name="Spagnuolo A."/>
            <person name="Stainier D."/>
            <person name="Suzuki M.M."/>
            <person name="Tassy O."/>
            <person name="Takatori N."/>
            <person name="Tokuoka M."/>
            <person name="Yagi K."/>
            <person name="Yoshizaki F."/>
            <person name="Wada S."/>
            <person name="Zhang C."/>
            <person name="Hyatt P.D."/>
            <person name="Larimer F."/>
            <person name="Detter C."/>
            <person name="Doggett N."/>
            <person name="Glavina T."/>
            <person name="Hawkins T."/>
            <person name="Richardson P."/>
            <person name="Lucas S."/>
            <person name="Kohara Y."/>
            <person name="Levine M."/>
            <person name="Satoh N."/>
            <person name="Rokhsar D.S."/>
        </authorList>
    </citation>
    <scope>NUCLEOTIDE SEQUENCE [LARGE SCALE GENOMIC DNA]</scope>
</reference>
<protein>
    <submittedName>
        <fullName evidence="1">Uncharacterized protein</fullName>
    </submittedName>
</protein>
<evidence type="ECO:0000313" key="1">
    <source>
        <dbReference type="Ensembl" id="ENSCINP00000027804.2"/>
    </source>
</evidence>
<reference evidence="1" key="3">
    <citation type="submission" date="2025-09" db="UniProtKB">
        <authorList>
            <consortium name="Ensembl"/>
        </authorList>
    </citation>
    <scope>IDENTIFICATION</scope>
</reference>
<dbReference type="HOGENOM" id="CLU_087482_0_0_1"/>
<keyword evidence="2" id="KW-1185">Reference proteome</keyword>
<accession>F7A263</accession>